<keyword evidence="6" id="KW-0489">Methyltransferase</keyword>
<dbReference type="Pfam" id="PF04191">
    <property type="entry name" value="PEMT"/>
    <property type="match status" value="1"/>
</dbReference>
<keyword evidence="6" id="KW-0808">Transferase</keyword>
<keyword evidence="7" id="KW-1185">Reference proteome</keyword>
<organism evidence="6 7">
    <name type="scientific">Streptomyces morookaense</name>
    <name type="common">Streptoverticillium morookaense</name>
    <dbReference type="NCBI Taxonomy" id="1970"/>
    <lineage>
        <taxon>Bacteria</taxon>
        <taxon>Bacillati</taxon>
        <taxon>Actinomycetota</taxon>
        <taxon>Actinomycetes</taxon>
        <taxon>Kitasatosporales</taxon>
        <taxon>Streptomycetaceae</taxon>
        <taxon>Streptomyces</taxon>
    </lineage>
</organism>
<evidence type="ECO:0000313" key="6">
    <source>
        <dbReference type="EMBL" id="NVK77945.1"/>
    </source>
</evidence>
<dbReference type="AlphaFoldDB" id="A0A7Y7B2R4"/>
<feature type="transmembrane region" description="Helical" evidence="5">
    <location>
        <begin position="135"/>
        <end position="164"/>
    </location>
</feature>
<dbReference type="PANTHER" id="PTHR43847:SF1">
    <property type="entry name" value="BLL3993 PROTEIN"/>
    <property type="match status" value="1"/>
</dbReference>
<feature type="transmembrane region" description="Helical" evidence="5">
    <location>
        <begin position="6"/>
        <end position="28"/>
    </location>
</feature>
<name>A0A7Y7B2R4_STRMO</name>
<dbReference type="RefSeq" id="WP_171079709.1">
    <property type="nucleotide sequence ID" value="NZ_BNBU01000003.1"/>
</dbReference>
<protein>
    <submittedName>
        <fullName evidence="6">Isoprenylcysteine carboxylmethyltransferase family protein</fullName>
    </submittedName>
</protein>
<feature type="transmembrane region" description="Helical" evidence="5">
    <location>
        <begin position="79"/>
        <end position="98"/>
    </location>
</feature>
<evidence type="ECO:0000256" key="4">
    <source>
        <dbReference type="ARBA" id="ARBA00023136"/>
    </source>
</evidence>
<evidence type="ECO:0000256" key="5">
    <source>
        <dbReference type="SAM" id="Phobius"/>
    </source>
</evidence>
<keyword evidence="3 5" id="KW-1133">Transmembrane helix</keyword>
<dbReference type="GO" id="GO:0008168">
    <property type="term" value="F:methyltransferase activity"/>
    <property type="evidence" value="ECO:0007669"/>
    <property type="project" value="UniProtKB-KW"/>
</dbReference>
<proteinExistence type="predicted"/>
<accession>A0A7Y7B2R4</accession>
<dbReference type="EMBL" id="JABBXF010000016">
    <property type="protein sequence ID" value="NVK77945.1"/>
    <property type="molecule type" value="Genomic_DNA"/>
</dbReference>
<dbReference type="InterPro" id="IPR052527">
    <property type="entry name" value="Metal_cation-efflux_comp"/>
</dbReference>
<gene>
    <name evidence="6" type="ORF">HG542_09725</name>
</gene>
<evidence type="ECO:0000313" key="7">
    <source>
        <dbReference type="Proteomes" id="UP000587462"/>
    </source>
</evidence>
<dbReference type="Proteomes" id="UP000587462">
    <property type="component" value="Unassembled WGS sequence"/>
</dbReference>
<keyword evidence="4 5" id="KW-0472">Membrane</keyword>
<evidence type="ECO:0000256" key="2">
    <source>
        <dbReference type="ARBA" id="ARBA00022692"/>
    </source>
</evidence>
<dbReference type="PANTHER" id="PTHR43847">
    <property type="entry name" value="BLL3993 PROTEIN"/>
    <property type="match status" value="1"/>
</dbReference>
<keyword evidence="2 5" id="KW-0812">Transmembrane</keyword>
<comment type="caution">
    <text evidence="6">The sequence shown here is derived from an EMBL/GenBank/DDBJ whole genome shotgun (WGS) entry which is preliminary data.</text>
</comment>
<sequence length="204" mass="22834">MTDSQWRHIATGIDVVCWLTFLTVWALGALYNARRSPAVRKRGQPLQRWSVLAGIVVAVTVNSLLPHGTWDPLTVHVQWLRAVGAVVLVGATAFAIWARIRLGLMWTSAPVAKQGHELRTDGPYAIVRHPIYTGILGMFIGTALLMLLGGWVVAVLLAVVLMQWKISVEEKLMTEAFPGAYEEYKQRVPRVIPRLRRRRASPRP</sequence>
<dbReference type="InterPro" id="IPR007318">
    <property type="entry name" value="Phopholipid_MeTrfase"/>
</dbReference>
<dbReference type="GO" id="GO:0012505">
    <property type="term" value="C:endomembrane system"/>
    <property type="evidence" value="ECO:0007669"/>
    <property type="project" value="UniProtKB-SubCell"/>
</dbReference>
<evidence type="ECO:0000256" key="3">
    <source>
        <dbReference type="ARBA" id="ARBA00022989"/>
    </source>
</evidence>
<reference evidence="6 7" key="1">
    <citation type="submission" date="2020-04" db="EMBL/GenBank/DDBJ databases">
        <title>Draft Genome Sequence of Streptomyces morookaense DSM 40503, an 8-azaguanine-producing strain.</title>
        <authorList>
            <person name="Qi J."/>
            <person name="Gao J.-M."/>
        </authorList>
    </citation>
    <scope>NUCLEOTIDE SEQUENCE [LARGE SCALE GENOMIC DNA]</scope>
    <source>
        <strain evidence="6 7">DSM 40503</strain>
    </source>
</reference>
<dbReference type="Gene3D" id="1.20.120.1630">
    <property type="match status" value="1"/>
</dbReference>
<dbReference type="GO" id="GO:0032259">
    <property type="term" value="P:methylation"/>
    <property type="evidence" value="ECO:0007669"/>
    <property type="project" value="UniProtKB-KW"/>
</dbReference>
<comment type="subcellular location">
    <subcellularLocation>
        <location evidence="1">Endomembrane system</location>
        <topology evidence="1">Multi-pass membrane protein</topology>
    </subcellularLocation>
</comment>
<evidence type="ECO:0000256" key="1">
    <source>
        <dbReference type="ARBA" id="ARBA00004127"/>
    </source>
</evidence>